<dbReference type="Proteomes" id="UP000664534">
    <property type="component" value="Unassembled WGS sequence"/>
</dbReference>
<dbReference type="EMBL" id="CAJPDT010000034">
    <property type="protein sequence ID" value="CAF9923839.1"/>
    <property type="molecule type" value="Genomic_DNA"/>
</dbReference>
<name>A0A8H3FFX3_9LECA</name>
<dbReference type="AlphaFoldDB" id="A0A8H3FFX3"/>
<evidence type="ECO:0000313" key="3">
    <source>
        <dbReference type="Proteomes" id="UP000664534"/>
    </source>
</evidence>
<gene>
    <name evidence="2" type="ORF">IMSHALPRED_006032</name>
</gene>
<comment type="caution">
    <text evidence="2">The sequence shown here is derived from an EMBL/GenBank/DDBJ whole genome shotgun (WGS) entry which is preliminary data.</text>
</comment>
<dbReference type="OrthoDB" id="10640943at2759"/>
<keyword evidence="3" id="KW-1185">Reference proteome</keyword>
<reference evidence="2" key="1">
    <citation type="submission" date="2021-03" db="EMBL/GenBank/DDBJ databases">
        <authorList>
            <person name="Tagirdzhanova G."/>
        </authorList>
    </citation>
    <scope>NUCLEOTIDE SEQUENCE</scope>
</reference>
<proteinExistence type="predicted"/>
<accession>A0A8H3FFX3</accession>
<sequence>MSVYVAWHLSNPDGDVAEFLANLSDTSDVSQAEIRSTYRGVHFFRNNLIVPDVLPGLARRHMDRILAFLPSPDPENGIAEGEEENSGEGGISEDAVPDPTNSAEVDEQNWYVWAEIHEKLTAALGNAELLDRVLKLSGYILWSLNHHSGTFHGSAQYKEAICVFTASHMMIGEGLSYSDVAAVYGVSERALRKGYRYVFSRRNELIDFGATVFMNTHRVMNALPALRWPSPRS</sequence>
<evidence type="ECO:0000256" key="1">
    <source>
        <dbReference type="SAM" id="MobiDB-lite"/>
    </source>
</evidence>
<protein>
    <submittedName>
        <fullName evidence="2">Uncharacterized protein</fullName>
    </submittedName>
</protein>
<feature type="region of interest" description="Disordered" evidence="1">
    <location>
        <begin position="71"/>
        <end position="102"/>
    </location>
</feature>
<evidence type="ECO:0000313" key="2">
    <source>
        <dbReference type="EMBL" id="CAF9923839.1"/>
    </source>
</evidence>
<organism evidence="2 3">
    <name type="scientific">Imshaugia aleurites</name>
    <dbReference type="NCBI Taxonomy" id="172621"/>
    <lineage>
        <taxon>Eukaryota</taxon>
        <taxon>Fungi</taxon>
        <taxon>Dikarya</taxon>
        <taxon>Ascomycota</taxon>
        <taxon>Pezizomycotina</taxon>
        <taxon>Lecanoromycetes</taxon>
        <taxon>OSLEUM clade</taxon>
        <taxon>Lecanoromycetidae</taxon>
        <taxon>Lecanorales</taxon>
        <taxon>Lecanorineae</taxon>
        <taxon>Parmeliaceae</taxon>
        <taxon>Imshaugia</taxon>
    </lineage>
</organism>